<dbReference type="AlphaFoldDB" id="A0AAQ3SLV2"/>
<evidence type="ECO:0000313" key="6">
    <source>
        <dbReference type="EMBL" id="WVZ55950.1"/>
    </source>
</evidence>
<dbReference type="PROSITE" id="PS51257">
    <property type="entry name" value="PROKAR_LIPOPROTEIN"/>
    <property type="match status" value="1"/>
</dbReference>
<dbReference type="SMART" id="SM00043">
    <property type="entry name" value="CY"/>
    <property type="match status" value="1"/>
</dbReference>
<evidence type="ECO:0000313" key="7">
    <source>
        <dbReference type="Proteomes" id="UP001341281"/>
    </source>
</evidence>
<dbReference type="EMBL" id="CP144746">
    <property type="protein sequence ID" value="WVZ55950.1"/>
    <property type="molecule type" value="Genomic_DNA"/>
</dbReference>
<organism evidence="6 7">
    <name type="scientific">Paspalum notatum var. saurae</name>
    <dbReference type="NCBI Taxonomy" id="547442"/>
    <lineage>
        <taxon>Eukaryota</taxon>
        <taxon>Viridiplantae</taxon>
        <taxon>Streptophyta</taxon>
        <taxon>Embryophyta</taxon>
        <taxon>Tracheophyta</taxon>
        <taxon>Spermatophyta</taxon>
        <taxon>Magnoliopsida</taxon>
        <taxon>Liliopsida</taxon>
        <taxon>Poales</taxon>
        <taxon>Poaceae</taxon>
        <taxon>PACMAD clade</taxon>
        <taxon>Panicoideae</taxon>
        <taxon>Andropogonodae</taxon>
        <taxon>Paspaleae</taxon>
        <taxon>Paspalinae</taxon>
        <taxon>Paspalum</taxon>
    </lineage>
</organism>
<dbReference type="InterPro" id="IPR018073">
    <property type="entry name" value="Prot_inh_cystat_CS"/>
</dbReference>
<evidence type="ECO:0000256" key="3">
    <source>
        <dbReference type="ARBA" id="ARBA00022704"/>
    </source>
</evidence>
<protein>
    <recommendedName>
        <fullName evidence="5">Cystatin domain-containing protein</fullName>
    </recommendedName>
</protein>
<dbReference type="Proteomes" id="UP001341281">
    <property type="component" value="Chromosome 02"/>
</dbReference>
<evidence type="ECO:0000259" key="5">
    <source>
        <dbReference type="SMART" id="SM00043"/>
    </source>
</evidence>
<reference evidence="6 7" key="1">
    <citation type="submission" date="2024-02" db="EMBL/GenBank/DDBJ databases">
        <title>High-quality chromosome-scale genome assembly of Pensacola bahiagrass (Paspalum notatum Flugge var. saurae).</title>
        <authorList>
            <person name="Vega J.M."/>
            <person name="Podio M."/>
            <person name="Orjuela J."/>
            <person name="Siena L.A."/>
            <person name="Pessino S.C."/>
            <person name="Combes M.C."/>
            <person name="Mariac C."/>
            <person name="Albertini E."/>
            <person name="Pupilli F."/>
            <person name="Ortiz J.P.A."/>
            <person name="Leblanc O."/>
        </authorList>
    </citation>
    <scope>NUCLEOTIDE SEQUENCE [LARGE SCALE GENOMIC DNA]</scope>
    <source>
        <strain evidence="6">R1</strain>
        <tissue evidence="6">Leaf</tissue>
    </source>
</reference>
<dbReference type="Gene3D" id="3.10.450.10">
    <property type="match status" value="1"/>
</dbReference>
<dbReference type="InterPro" id="IPR046350">
    <property type="entry name" value="Cystatin_sf"/>
</dbReference>
<dbReference type="InterPro" id="IPR027214">
    <property type="entry name" value="Cystatin"/>
</dbReference>
<keyword evidence="7" id="KW-1185">Reference proteome</keyword>
<accession>A0AAQ3SLV2</accession>
<feature type="chain" id="PRO_5042838966" description="Cystatin domain-containing protein" evidence="4">
    <location>
        <begin position="17"/>
        <end position="114"/>
    </location>
</feature>
<dbReference type="SUPFAM" id="SSF54403">
    <property type="entry name" value="Cystatin/monellin"/>
    <property type="match status" value="1"/>
</dbReference>
<evidence type="ECO:0000256" key="1">
    <source>
        <dbReference type="ARBA" id="ARBA00007233"/>
    </source>
</evidence>
<comment type="similarity">
    <text evidence="1">Belongs to the cystatin family. Phytocystatin subfamily.</text>
</comment>
<sequence>MKTYTILFAIAIVASAITAPITVAGCGSHPILDVNEPHIQELGAWAVAEHVKQTNDGLKFGKVVSGSEQLVSGVNYRLYIVVLNLAGQNVTYNAVVYEQIWINTRELTSFDRVN</sequence>
<dbReference type="GO" id="GO:0004869">
    <property type="term" value="F:cysteine-type endopeptidase inhibitor activity"/>
    <property type="evidence" value="ECO:0007669"/>
    <property type="project" value="UniProtKB-KW"/>
</dbReference>
<dbReference type="Pfam" id="PF16845">
    <property type="entry name" value="SQAPI"/>
    <property type="match status" value="1"/>
</dbReference>
<feature type="signal peptide" evidence="4">
    <location>
        <begin position="1"/>
        <end position="16"/>
    </location>
</feature>
<dbReference type="PANTHER" id="PTHR47116">
    <property type="entry name" value="PHLOEM FILAMENT PROTEIN"/>
    <property type="match status" value="1"/>
</dbReference>
<feature type="domain" description="Cystatin" evidence="5">
    <location>
        <begin position="22"/>
        <end position="113"/>
    </location>
</feature>
<dbReference type="PROSITE" id="PS00287">
    <property type="entry name" value="CYSTATIN"/>
    <property type="match status" value="1"/>
</dbReference>
<dbReference type="InterPro" id="IPR000010">
    <property type="entry name" value="Cystatin_dom"/>
</dbReference>
<keyword evidence="2" id="KW-0646">Protease inhibitor</keyword>
<proteinExistence type="inferred from homology"/>
<evidence type="ECO:0000256" key="4">
    <source>
        <dbReference type="SAM" id="SignalP"/>
    </source>
</evidence>
<gene>
    <name evidence="6" type="ORF">U9M48_006547</name>
</gene>
<evidence type="ECO:0000256" key="2">
    <source>
        <dbReference type="ARBA" id="ARBA00022690"/>
    </source>
</evidence>
<dbReference type="CDD" id="cd00042">
    <property type="entry name" value="CY"/>
    <property type="match status" value="1"/>
</dbReference>
<keyword evidence="3" id="KW-0789">Thiol protease inhibitor</keyword>
<keyword evidence="4" id="KW-0732">Signal</keyword>
<name>A0AAQ3SLV2_PASNO</name>